<dbReference type="Proteomes" id="UP001189429">
    <property type="component" value="Unassembled WGS sequence"/>
</dbReference>
<name>A0ABN9R0P1_9DINO</name>
<feature type="region of interest" description="Disordered" evidence="1">
    <location>
        <begin position="1"/>
        <end position="37"/>
    </location>
</feature>
<evidence type="ECO:0000313" key="3">
    <source>
        <dbReference type="Proteomes" id="UP001189429"/>
    </source>
</evidence>
<reference evidence="2" key="1">
    <citation type="submission" date="2023-10" db="EMBL/GenBank/DDBJ databases">
        <authorList>
            <person name="Chen Y."/>
            <person name="Shah S."/>
            <person name="Dougan E. K."/>
            <person name="Thang M."/>
            <person name="Chan C."/>
        </authorList>
    </citation>
    <scope>NUCLEOTIDE SEQUENCE [LARGE SCALE GENOMIC DNA]</scope>
</reference>
<feature type="non-terminal residue" evidence="2">
    <location>
        <position position="1"/>
    </location>
</feature>
<sequence length="118" mass="12389">ADETYRNLVQDKKREKEGLNLPQTRLPGSPRGHLAHGEALPSSSAILPLSAYPAGPSTRGPCTAAARRRGARGSLEATVLVRPLARSGGSTPRIVQCCCEGGRRRCPSASAGPGNEFQ</sequence>
<comment type="caution">
    <text evidence="2">The sequence shown here is derived from an EMBL/GenBank/DDBJ whole genome shotgun (WGS) entry which is preliminary data.</text>
</comment>
<dbReference type="EMBL" id="CAUYUJ010005097">
    <property type="protein sequence ID" value="CAK0812255.1"/>
    <property type="molecule type" value="Genomic_DNA"/>
</dbReference>
<keyword evidence="3" id="KW-1185">Reference proteome</keyword>
<evidence type="ECO:0000313" key="2">
    <source>
        <dbReference type="EMBL" id="CAK0812255.1"/>
    </source>
</evidence>
<evidence type="ECO:0000256" key="1">
    <source>
        <dbReference type="SAM" id="MobiDB-lite"/>
    </source>
</evidence>
<accession>A0ABN9R0P1</accession>
<organism evidence="2 3">
    <name type="scientific">Prorocentrum cordatum</name>
    <dbReference type="NCBI Taxonomy" id="2364126"/>
    <lineage>
        <taxon>Eukaryota</taxon>
        <taxon>Sar</taxon>
        <taxon>Alveolata</taxon>
        <taxon>Dinophyceae</taxon>
        <taxon>Prorocentrales</taxon>
        <taxon>Prorocentraceae</taxon>
        <taxon>Prorocentrum</taxon>
    </lineage>
</organism>
<proteinExistence type="predicted"/>
<feature type="compositionally biased region" description="Basic and acidic residues" evidence="1">
    <location>
        <begin position="9"/>
        <end position="18"/>
    </location>
</feature>
<protein>
    <submittedName>
        <fullName evidence="2">Uncharacterized protein</fullName>
    </submittedName>
</protein>
<gene>
    <name evidence="2" type="ORF">PCOR1329_LOCUS16584</name>
</gene>